<evidence type="ECO:0000313" key="3">
    <source>
        <dbReference type="EMBL" id="EXB74721.1"/>
    </source>
</evidence>
<organism evidence="3 4">
    <name type="scientific">Morus notabilis</name>
    <dbReference type="NCBI Taxonomy" id="981085"/>
    <lineage>
        <taxon>Eukaryota</taxon>
        <taxon>Viridiplantae</taxon>
        <taxon>Streptophyta</taxon>
        <taxon>Embryophyta</taxon>
        <taxon>Tracheophyta</taxon>
        <taxon>Spermatophyta</taxon>
        <taxon>Magnoliopsida</taxon>
        <taxon>eudicotyledons</taxon>
        <taxon>Gunneridae</taxon>
        <taxon>Pentapetalae</taxon>
        <taxon>rosids</taxon>
        <taxon>fabids</taxon>
        <taxon>Rosales</taxon>
        <taxon>Moraceae</taxon>
        <taxon>Moreae</taxon>
        <taxon>Morus</taxon>
    </lineage>
</organism>
<evidence type="ECO:0000256" key="2">
    <source>
        <dbReference type="SAM" id="Phobius"/>
    </source>
</evidence>
<name>W9RVB4_9ROSA</name>
<proteinExistence type="predicted"/>
<feature type="region of interest" description="Disordered" evidence="1">
    <location>
        <begin position="108"/>
        <end position="134"/>
    </location>
</feature>
<keyword evidence="2" id="KW-1133">Transmembrane helix</keyword>
<keyword evidence="4" id="KW-1185">Reference proteome</keyword>
<evidence type="ECO:0000256" key="1">
    <source>
        <dbReference type="SAM" id="MobiDB-lite"/>
    </source>
</evidence>
<evidence type="ECO:0000313" key="4">
    <source>
        <dbReference type="Proteomes" id="UP000030645"/>
    </source>
</evidence>
<dbReference type="Proteomes" id="UP000030645">
    <property type="component" value="Unassembled WGS sequence"/>
</dbReference>
<dbReference type="eggNOG" id="ENOG502S0GF">
    <property type="taxonomic scope" value="Eukaryota"/>
</dbReference>
<dbReference type="PANTHER" id="PTHR35474">
    <property type="entry name" value="ATP PHOSPHORIBOSYLTRANSFERASE REGULATORY SUBUNIT"/>
    <property type="match status" value="1"/>
</dbReference>
<dbReference type="PANTHER" id="PTHR35474:SF3">
    <property type="entry name" value="PROTEIN SHORT HYPOCOTYL IN WHITE LIGHT 1"/>
    <property type="match status" value="1"/>
</dbReference>
<dbReference type="STRING" id="981085.W9RVB4"/>
<gene>
    <name evidence="3" type="ORF">L484_010999</name>
</gene>
<feature type="compositionally biased region" description="Acidic residues" evidence="1">
    <location>
        <begin position="110"/>
        <end position="134"/>
    </location>
</feature>
<dbReference type="GO" id="GO:0010100">
    <property type="term" value="P:negative regulation of photomorphogenesis"/>
    <property type="evidence" value="ECO:0007669"/>
    <property type="project" value="InterPro"/>
</dbReference>
<protein>
    <recommendedName>
        <fullName evidence="5">Protein SHORT HYPOCOTYL IN WHITE LIGHT 1</fullName>
    </recommendedName>
</protein>
<dbReference type="EMBL" id="KE344656">
    <property type="protein sequence ID" value="EXB74721.1"/>
    <property type="molecule type" value="Genomic_DNA"/>
</dbReference>
<feature type="transmembrane region" description="Helical" evidence="2">
    <location>
        <begin position="160"/>
        <end position="186"/>
    </location>
</feature>
<dbReference type="AlphaFoldDB" id="W9RVB4"/>
<keyword evidence="2" id="KW-0472">Membrane</keyword>
<evidence type="ECO:0008006" key="5">
    <source>
        <dbReference type="Google" id="ProtNLM"/>
    </source>
</evidence>
<sequence>MKPTRVRPVTSLAQVKRLFSITDRISVSGTEMAGGTTTTLSPPPFPTFTTTGHLLCSRSHNLQRANFPYPSFHHPFRTNPRISICRHSKLNNSTSEEAREINAGDSFFFDGDELAEGDETDDEGEEEEETEESSVDLLVRFLQSMVKKISKRAKKASRSVLPPAISTQLVSFAVDGLLLLASLSIVKALLEVVCNLGGMVFVAILLLRVIWATLSYFQTSGNNFNQGGSSYGKAQPVT</sequence>
<dbReference type="InterPro" id="IPR039324">
    <property type="entry name" value="SHW1"/>
</dbReference>
<keyword evidence="2" id="KW-0812">Transmembrane</keyword>
<dbReference type="OrthoDB" id="1741000at2759"/>
<accession>W9RVB4</accession>
<feature type="transmembrane region" description="Helical" evidence="2">
    <location>
        <begin position="198"/>
        <end position="217"/>
    </location>
</feature>
<dbReference type="GO" id="GO:0009787">
    <property type="term" value="P:regulation of abscisic acid-activated signaling pathway"/>
    <property type="evidence" value="ECO:0007669"/>
    <property type="project" value="InterPro"/>
</dbReference>
<reference evidence="4" key="1">
    <citation type="submission" date="2013-01" db="EMBL/GenBank/DDBJ databases">
        <title>Draft Genome Sequence of a Mulberry Tree, Morus notabilis C.K. Schneid.</title>
        <authorList>
            <person name="He N."/>
            <person name="Zhao S."/>
        </authorList>
    </citation>
    <scope>NUCLEOTIDE SEQUENCE</scope>
</reference>
<dbReference type="KEGG" id="mnt:21394274"/>